<organism evidence="3 4">
    <name type="scientific">Novipirellula galeiformis</name>
    <dbReference type="NCBI Taxonomy" id="2528004"/>
    <lineage>
        <taxon>Bacteria</taxon>
        <taxon>Pseudomonadati</taxon>
        <taxon>Planctomycetota</taxon>
        <taxon>Planctomycetia</taxon>
        <taxon>Pirellulales</taxon>
        <taxon>Pirellulaceae</taxon>
        <taxon>Novipirellula</taxon>
    </lineage>
</organism>
<keyword evidence="4" id="KW-1185">Reference proteome</keyword>
<dbReference type="PROSITE" id="PS51257">
    <property type="entry name" value="PROKAR_LIPOPROTEIN"/>
    <property type="match status" value="1"/>
</dbReference>
<dbReference type="Pfam" id="PF22599">
    <property type="entry name" value="SecDF_P1_head"/>
    <property type="match status" value="1"/>
</dbReference>
<feature type="signal peptide" evidence="1">
    <location>
        <begin position="1"/>
        <end position="23"/>
    </location>
</feature>
<evidence type="ECO:0000313" key="4">
    <source>
        <dbReference type="Proteomes" id="UP000316304"/>
    </source>
</evidence>
<evidence type="ECO:0000259" key="2">
    <source>
        <dbReference type="Pfam" id="PF22599"/>
    </source>
</evidence>
<feature type="domain" description="SecDF P1 head subdomain" evidence="2">
    <location>
        <begin position="89"/>
        <end position="149"/>
    </location>
</feature>
<evidence type="ECO:0000313" key="3">
    <source>
        <dbReference type="EMBL" id="TWU17784.1"/>
    </source>
</evidence>
<sequence length="165" mass="16649" precursor="true">MKCMIPLALTVVLLAGCEPGTTAIPGPVPPGVIIEIYAVAAVEGLGTKAAVDPTTKATINLVGPPVVQTSDIATVAKSMIEIETVGGVEPAESVPALEIVLNPAGTKKMLAATTSPNSSTLAVLVDGQVVSVPQIFSPINGSFRVTGDHRDPSFLNAISAVTGQP</sequence>
<name>A0A5C6C3C6_9BACT</name>
<keyword evidence="1" id="KW-0732">Signal</keyword>
<dbReference type="Proteomes" id="UP000316304">
    <property type="component" value="Unassembled WGS sequence"/>
</dbReference>
<evidence type="ECO:0000256" key="1">
    <source>
        <dbReference type="SAM" id="SignalP"/>
    </source>
</evidence>
<dbReference type="InterPro" id="IPR054384">
    <property type="entry name" value="SecDF_P1_head"/>
</dbReference>
<dbReference type="EMBL" id="SJPT01000010">
    <property type="protein sequence ID" value="TWU17784.1"/>
    <property type="molecule type" value="Genomic_DNA"/>
</dbReference>
<reference evidence="3 4" key="1">
    <citation type="submission" date="2019-02" db="EMBL/GenBank/DDBJ databases">
        <title>Deep-cultivation of Planctomycetes and their phenomic and genomic characterization uncovers novel biology.</title>
        <authorList>
            <person name="Wiegand S."/>
            <person name="Jogler M."/>
            <person name="Boedeker C."/>
            <person name="Pinto D."/>
            <person name="Vollmers J."/>
            <person name="Rivas-Marin E."/>
            <person name="Kohn T."/>
            <person name="Peeters S.H."/>
            <person name="Heuer A."/>
            <person name="Rast P."/>
            <person name="Oberbeckmann S."/>
            <person name="Bunk B."/>
            <person name="Jeske O."/>
            <person name="Meyerdierks A."/>
            <person name="Storesund J.E."/>
            <person name="Kallscheuer N."/>
            <person name="Luecker S."/>
            <person name="Lage O.M."/>
            <person name="Pohl T."/>
            <person name="Merkel B.J."/>
            <person name="Hornburger P."/>
            <person name="Mueller R.-W."/>
            <person name="Bruemmer F."/>
            <person name="Labrenz M."/>
            <person name="Spormann A.M."/>
            <person name="Op Den Camp H."/>
            <person name="Overmann J."/>
            <person name="Amann R."/>
            <person name="Jetten M.S.M."/>
            <person name="Mascher T."/>
            <person name="Medema M.H."/>
            <person name="Devos D.P."/>
            <person name="Kaster A.-K."/>
            <person name="Ovreas L."/>
            <person name="Rohde M."/>
            <person name="Galperin M.Y."/>
            <person name="Jogler C."/>
        </authorList>
    </citation>
    <scope>NUCLEOTIDE SEQUENCE [LARGE SCALE GENOMIC DNA]</scope>
    <source>
        <strain evidence="3 4">Pla52o</strain>
    </source>
</reference>
<gene>
    <name evidence="3" type="ORF">Pla52o_49990</name>
</gene>
<accession>A0A5C6C3C6</accession>
<dbReference type="AlphaFoldDB" id="A0A5C6C3C6"/>
<comment type="caution">
    <text evidence="3">The sequence shown here is derived from an EMBL/GenBank/DDBJ whole genome shotgun (WGS) entry which is preliminary data.</text>
</comment>
<proteinExistence type="predicted"/>
<dbReference type="RefSeq" id="WP_146596955.1">
    <property type="nucleotide sequence ID" value="NZ_SJPT01000010.1"/>
</dbReference>
<protein>
    <submittedName>
        <fullName evidence="3">Preprotein translocase subunit SecD</fullName>
    </submittedName>
</protein>
<feature type="chain" id="PRO_5023002499" evidence="1">
    <location>
        <begin position="24"/>
        <end position="165"/>
    </location>
</feature>
<dbReference type="Gene3D" id="3.30.1360.200">
    <property type="match status" value="1"/>
</dbReference>